<dbReference type="RefSeq" id="WP_376753743.1">
    <property type="nucleotide sequence ID" value="NZ_CP124550.1"/>
</dbReference>
<dbReference type="EMBL" id="CP124550">
    <property type="protein sequence ID" value="WIO46203.1"/>
    <property type="molecule type" value="Genomic_DNA"/>
</dbReference>
<accession>A0ABY8X0A5</accession>
<name>A0ABY8X0A5_9BACT</name>
<organism evidence="1 2">
    <name type="scientific">Candidatus Southlakia epibionticum</name>
    <dbReference type="NCBI Taxonomy" id="3043284"/>
    <lineage>
        <taxon>Bacteria</taxon>
        <taxon>Candidatus Saccharimonadota</taxon>
        <taxon>Candidatus Saccharimonadia</taxon>
        <taxon>Candidatus Saccharimonadales</taxon>
        <taxon>Candidatus Saccharimonadaceae</taxon>
        <taxon>Candidatus Southlakia</taxon>
    </lineage>
</organism>
<keyword evidence="2" id="KW-1185">Reference proteome</keyword>
<evidence type="ECO:0000313" key="2">
    <source>
        <dbReference type="Proteomes" id="UP001177295"/>
    </source>
</evidence>
<protein>
    <submittedName>
        <fullName evidence="1">Uncharacterized protein</fullName>
    </submittedName>
</protein>
<reference evidence="1 2" key="1">
    <citation type="journal article" date="2023" name="Cell">
        <title>Genetic manipulation of Patescibacteria provides mechanistic insights into microbial dark matter and the epibiotic lifestyle.</title>
        <authorList>
            <person name="Wang Y."/>
            <person name="Gallagher L.A."/>
            <person name="Andrade P.A."/>
            <person name="Liu A."/>
            <person name="Humphreys I.R."/>
            <person name="Turkarslan S."/>
            <person name="Cutler K.J."/>
            <person name="Arrieta-Ortiz M.L."/>
            <person name="Li Y."/>
            <person name="Radey M.C."/>
            <person name="McLean J.S."/>
            <person name="Cong Q."/>
            <person name="Baker D."/>
            <person name="Baliga N.S."/>
            <person name="Peterson S.B."/>
            <person name="Mougous J.D."/>
        </authorList>
    </citation>
    <scope>NUCLEOTIDE SEQUENCE [LARGE SCALE GENOMIC DNA]</scope>
    <source>
        <strain evidence="1 2">ML1</strain>
    </source>
</reference>
<proteinExistence type="predicted"/>
<dbReference type="Proteomes" id="UP001177295">
    <property type="component" value="Chromosome"/>
</dbReference>
<sequence length="500" mass="57231">MRVGFVQLTTGFDFLLLEASYGIISVMSIEDFVEKRSFEINRVDLYDPDKYELSSDSPLSRRAAFDDFIKGFPEFLRHEAGAERNRRAKEAKELLAALDRLPNSHLADIISLSSSSDWTDATEIGDVESLFDVLKELEGVMDNPPLSNKRAAEAFCYDPDSPDDLYIPSSLETYTRWLFQDKTLTNWHGYLWGQFISEDLAAKYVKERGMDTPEVVKCFWEYASSLYNEGFRRAENGEDSRSVGVEQLVGMMIGELDILELGDPRYDYRRRQQIASEISDSVAREDTEEVLTILLKYIKPKGINSEEIQGALFKPAVIKDQAGETLLAEWQPADSFWFKPPFDENQPDEQISLFPNNPQIIREYDHTGQSSDARVVPHKDPSYFRPDGTKVYWGDLSREDIEIIRGNYYCVAQGESYYNVPEWAIIMASPFDNDDPNRPAESLVNTEEGQVFQPDNPVYLHPDYIRAIAIGAIADGRFIRNKRGIQLEFVPDDQPENMTR</sequence>
<gene>
    <name evidence="1" type="ORF">SEML1_0584</name>
</gene>
<evidence type="ECO:0000313" key="1">
    <source>
        <dbReference type="EMBL" id="WIO46203.1"/>
    </source>
</evidence>